<dbReference type="Proteomes" id="UP000054485">
    <property type="component" value="Unassembled WGS sequence"/>
</dbReference>
<organism evidence="1 2">
    <name type="scientific">Suillus luteus UH-Slu-Lm8-n1</name>
    <dbReference type="NCBI Taxonomy" id="930992"/>
    <lineage>
        <taxon>Eukaryota</taxon>
        <taxon>Fungi</taxon>
        <taxon>Dikarya</taxon>
        <taxon>Basidiomycota</taxon>
        <taxon>Agaricomycotina</taxon>
        <taxon>Agaricomycetes</taxon>
        <taxon>Agaricomycetidae</taxon>
        <taxon>Boletales</taxon>
        <taxon>Suillineae</taxon>
        <taxon>Suillaceae</taxon>
        <taxon>Suillus</taxon>
    </lineage>
</organism>
<dbReference type="STRING" id="930992.A0A0D0AUV4"/>
<keyword evidence="2" id="KW-1185">Reference proteome</keyword>
<dbReference type="OrthoDB" id="3234349at2759"/>
<proteinExistence type="predicted"/>
<evidence type="ECO:0000313" key="1">
    <source>
        <dbReference type="EMBL" id="KIK35658.1"/>
    </source>
</evidence>
<evidence type="ECO:0000313" key="2">
    <source>
        <dbReference type="Proteomes" id="UP000054485"/>
    </source>
</evidence>
<accession>A0A0D0AUV4</accession>
<dbReference type="EMBL" id="KN835601">
    <property type="protein sequence ID" value="KIK35658.1"/>
    <property type="molecule type" value="Genomic_DNA"/>
</dbReference>
<gene>
    <name evidence="1" type="ORF">CY34DRAFT_95718</name>
</gene>
<dbReference type="AlphaFoldDB" id="A0A0D0AUV4"/>
<dbReference type="InParanoid" id="A0A0D0AUV4"/>
<dbReference type="HOGENOM" id="CLU_1826582_0_0_1"/>
<reference evidence="2" key="2">
    <citation type="submission" date="2015-01" db="EMBL/GenBank/DDBJ databases">
        <title>Evolutionary Origins and Diversification of the Mycorrhizal Mutualists.</title>
        <authorList>
            <consortium name="DOE Joint Genome Institute"/>
            <consortium name="Mycorrhizal Genomics Consortium"/>
            <person name="Kohler A."/>
            <person name="Kuo A."/>
            <person name="Nagy L.G."/>
            <person name="Floudas D."/>
            <person name="Copeland A."/>
            <person name="Barry K.W."/>
            <person name="Cichocki N."/>
            <person name="Veneault-Fourrey C."/>
            <person name="LaButti K."/>
            <person name="Lindquist E.A."/>
            <person name="Lipzen A."/>
            <person name="Lundell T."/>
            <person name="Morin E."/>
            <person name="Murat C."/>
            <person name="Riley R."/>
            <person name="Ohm R."/>
            <person name="Sun H."/>
            <person name="Tunlid A."/>
            <person name="Henrissat B."/>
            <person name="Grigoriev I.V."/>
            <person name="Hibbett D.S."/>
            <person name="Martin F."/>
        </authorList>
    </citation>
    <scope>NUCLEOTIDE SEQUENCE [LARGE SCALE GENOMIC DNA]</scope>
    <source>
        <strain evidence="2">UH-Slu-Lm8-n1</strain>
    </source>
</reference>
<reference evidence="1 2" key="1">
    <citation type="submission" date="2014-04" db="EMBL/GenBank/DDBJ databases">
        <authorList>
            <consortium name="DOE Joint Genome Institute"/>
            <person name="Kuo A."/>
            <person name="Ruytinx J."/>
            <person name="Rineau F."/>
            <person name="Colpaert J."/>
            <person name="Kohler A."/>
            <person name="Nagy L.G."/>
            <person name="Floudas D."/>
            <person name="Copeland A."/>
            <person name="Barry K.W."/>
            <person name="Cichocki N."/>
            <person name="Veneault-Fourrey C."/>
            <person name="LaButti K."/>
            <person name="Lindquist E.A."/>
            <person name="Lipzen A."/>
            <person name="Lundell T."/>
            <person name="Morin E."/>
            <person name="Murat C."/>
            <person name="Sun H."/>
            <person name="Tunlid A."/>
            <person name="Henrissat B."/>
            <person name="Grigoriev I.V."/>
            <person name="Hibbett D.S."/>
            <person name="Martin F."/>
            <person name="Nordberg H.P."/>
            <person name="Cantor M.N."/>
            <person name="Hua S.X."/>
        </authorList>
    </citation>
    <scope>NUCLEOTIDE SEQUENCE [LARGE SCALE GENOMIC DNA]</scope>
    <source>
        <strain evidence="1 2">UH-Slu-Lm8-n1</strain>
    </source>
</reference>
<name>A0A0D0AUV4_9AGAM</name>
<sequence>MSSCVANLPTHLRYVSISSRLHRLLNSLLGSYRPRHLILYGISPGPKELDSDRLQFFMKDYVDDILRLYDEGIIIKTSKYPDGQLRLYLLCCDHLAMCKVCGFGNHSKKEGFCSCCHIPQSELKTEDAMEYDGKSFHARRH</sequence>
<protein>
    <submittedName>
        <fullName evidence="1">Uncharacterized protein</fullName>
    </submittedName>
</protein>